<proteinExistence type="predicted"/>
<sequence>MKVEDLSVSDSIPKLKYSLACAVAVVSSVISYSSLAFTILIMLWPYNTVNELGPRVIVFFIGICIFIALGALISAGRYWVIKVYNLVAGCAIFVSLIYVLGFIFKREGELSFNGVGLSVVFIVLNSVLMLFFKSKHLKVSVNVIKRLKRRQKKQMEYLKSQL</sequence>
<keyword evidence="1" id="KW-1133">Transmembrane helix</keyword>
<organism evidence="2 3">
    <name type="scientific">Pseudoalteromonas prydzensis</name>
    <dbReference type="NCBI Taxonomy" id="182141"/>
    <lineage>
        <taxon>Bacteria</taxon>
        <taxon>Pseudomonadati</taxon>
        <taxon>Pseudomonadota</taxon>
        <taxon>Gammaproteobacteria</taxon>
        <taxon>Alteromonadales</taxon>
        <taxon>Pseudoalteromonadaceae</taxon>
        <taxon>Pseudoalteromonas</taxon>
    </lineage>
</organism>
<accession>A0ABR9FQE3</accession>
<evidence type="ECO:0000313" key="2">
    <source>
        <dbReference type="EMBL" id="MBE0458998.1"/>
    </source>
</evidence>
<feature type="transmembrane region" description="Helical" evidence="1">
    <location>
        <begin position="56"/>
        <end position="76"/>
    </location>
</feature>
<keyword evidence="1" id="KW-0812">Transmembrane</keyword>
<comment type="caution">
    <text evidence="2">The sequence shown here is derived from an EMBL/GenBank/DDBJ whole genome shotgun (WGS) entry which is preliminary data.</text>
</comment>
<feature type="transmembrane region" description="Helical" evidence="1">
    <location>
        <begin position="83"/>
        <end position="104"/>
    </location>
</feature>
<dbReference type="RefSeq" id="WP_192542524.1">
    <property type="nucleotide sequence ID" value="NZ_JBQELX010000052.1"/>
</dbReference>
<keyword evidence="1" id="KW-0472">Membrane</keyword>
<evidence type="ECO:0000256" key="1">
    <source>
        <dbReference type="SAM" id="Phobius"/>
    </source>
</evidence>
<gene>
    <name evidence="2" type="ORF">EI167_16435</name>
</gene>
<name>A0ABR9FQE3_9GAMM</name>
<dbReference type="Proteomes" id="UP000707245">
    <property type="component" value="Unassembled WGS sequence"/>
</dbReference>
<dbReference type="EMBL" id="RRZA01000059">
    <property type="protein sequence ID" value="MBE0458998.1"/>
    <property type="molecule type" value="Genomic_DNA"/>
</dbReference>
<protein>
    <submittedName>
        <fullName evidence="2">Uncharacterized protein</fullName>
    </submittedName>
</protein>
<feature type="transmembrane region" description="Helical" evidence="1">
    <location>
        <begin position="21"/>
        <end position="44"/>
    </location>
</feature>
<evidence type="ECO:0000313" key="3">
    <source>
        <dbReference type="Proteomes" id="UP000707245"/>
    </source>
</evidence>
<reference evidence="2 3" key="1">
    <citation type="submission" date="2020-07" db="EMBL/GenBank/DDBJ databases">
        <title>Halophilic bacteria isolated from french cheeses.</title>
        <authorList>
            <person name="Kothe C.I."/>
            <person name="Farah-Kraiem B."/>
            <person name="Renault P."/>
            <person name="Dridi B."/>
        </authorList>
    </citation>
    <scope>NUCLEOTIDE SEQUENCE [LARGE SCALE GENOMIC DNA]</scope>
    <source>
        <strain evidence="2 3">FME14</strain>
    </source>
</reference>
<keyword evidence="3" id="KW-1185">Reference proteome</keyword>
<feature type="transmembrane region" description="Helical" evidence="1">
    <location>
        <begin position="110"/>
        <end position="132"/>
    </location>
</feature>